<dbReference type="SMART" id="SM00487">
    <property type="entry name" value="DEXDc"/>
    <property type="match status" value="1"/>
</dbReference>
<name>A0ABP6XS86_9ACTN</name>
<dbReference type="InterPro" id="IPR001650">
    <property type="entry name" value="Helicase_C-like"/>
</dbReference>
<feature type="domain" description="Helicase C-terminal" evidence="4">
    <location>
        <begin position="976"/>
        <end position="1150"/>
    </location>
</feature>
<dbReference type="PROSITE" id="PS51192">
    <property type="entry name" value="HELICASE_ATP_BIND_1"/>
    <property type="match status" value="1"/>
</dbReference>
<evidence type="ECO:0000259" key="3">
    <source>
        <dbReference type="PROSITE" id="PS51192"/>
    </source>
</evidence>
<gene>
    <name evidence="5" type="ORF">GCM10022197_29840</name>
</gene>
<dbReference type="InterPro" id="IPR014001">
    <property type="entry name" value="Helicase_ATP-bd"/>
</dbReference>
<keyword evidence="6" id="KW-1185">Reference proteome</keyword>
<evidence type="ECO:0000256" key="2">
    <source>
        <dbReference type="ARBA" id="ARBA00022840"/>
    </source>
</evidence>
<proteinExistence type="predicted"/>
<organism evidence="5 6">
    <name type="scientific">Microlunatus spumicola</name>
    <dbReference type="NCBI Taxonomy" id="81499"/>
    <lineage>
        <taxon>Bacteria</taxon>
        <taxon>Bacillati</taxon>
        <taxon>Actinomycetota</taxon>
        <taxon>Actinomycetes</taxon>
        <taxon>Propionibacteriales</taxon>
        <taxon>Propionibacteriaceae</taxon>
        <taxon>Microlunatus</taxon>
    </lineage>
</organism>
<evidence type="ECO:0000313" key="6">
    <source>
        <dbReference type="Proteomes" id="UP001500767"/>
    </source>
</evidence>
<dbReference type="SMART" id="SM00490">
    <property type="entry name" value="HELICc"/>
    <property type="match status" value="1"/>
</dbReference>
<dbReference type="PANTHER" id="PTHR47957:SF3">
    <property type="entry name" value="ATP-DEPENDENT HELICASE HRQ1"/>
    <property type="match status" value="1"/>
</dbReference>
<evidence type="ECO:0000256" key="1">
    <source>
        <dbReference type="ARBA" id="ARBA00022741"/>
    </source>
</evidence>
<dbReference type="EMBL" id="BAAAYR010000004">
    <property type="protein sequence ID" value="GAA3571385.1"/>
    <property type="molecule type" value="Genomic_DNA"/>
</dbReference>
<dbReference type="Proteomes" id="UP001500767">
    <property type="component" value="Unassembled WGS sequence"/>
</dbReference>
<sequence>MTGSTVEMPLLPTVQAEDLQRALVDYLRTTFALADVDAQVALEDFLRHDADGIFKGPYVRLRLPFRPANDGWETLLDWMPEGFMPYGHQADAFRRLCSRGDDGDFVQPQPTLVTTGTGSGKTEAFLYPILDHVLRARAAGVAGTKALILYPMNALANDQAQRLAGLISGDRRLSRVTAALYTGEDGPKRTQVTAEGLITDRGVIRDQAPDILLTNYKMLDQLLLRADDQPMWQQSATSLTYLILDEFHTYDGAQGTDVAMLLRRLSLTLGDFGRPAATNAAGSALVPVATSATLGDNDDPHVMIEFASTIFGREFDTGSVVTESRQPLVEWAGRHQKVYAPPEEASIDTEAINKAVRLNGAPKTGQQLTRAVIGGLYRVDPEASQRWSDVELSDRARQHPMVQRLVGLTGRATSVGDAATAVLGAESDPASGAEFVTNLVAALSQLRAALGRDFVSVETHLWVRELTRIDRVAGGVPRFRWSDDGRVVAADAVDVLAQRQAFPAVYCRHCGRSGWGIELVPTGSNLGTTNAHEIRARHAVGEGRFRALIFAAREAQADGQTKGLAWFDVRDRQLLSQPPGRQSDLMSEGWVLPVLRLVENPDADSRDDRCPACDRTDGIRFLGSAVATLLSVSLSALFGARSVSSTEKKALVFTDSVQDAAHRAGFVESRSHTLTLRAAIHEALDRQPVSLDLVVDEMIRQAGEDKFRRYRLLPPDTIGRKRFDEFWSKARLSQVPNTSRQWVRRRLLFDVVCEFGVHSRVGRTLEATGAAAVEVDAGNAQALLNLGRSALLKDVQPELPDVSPPSDQAVVAWVRGVLEHLRTQGAIDHDWLSKYIADDGSRYRIWGGRAREQGMPAFPSGRAAPAFPRIGPKVTRKAEMLLDVVTSPQSWFARWSGRVLGVEPGHGARLARALLERLHAADVLAAKTTNTGGTVYSLSPAAVTVTATTADAMDRGEHVLRCSICRTEQYGSATTTLQLDGAPCVLVRCAGVLERSPESDNYYRRLYASSDMRRVVAREHTGLLDDSVRLAYETGFKSSDDDPSAPNVLVATPTLEMGIDIGDLSAVVLASLPRTVASYLQRVGRAGRLTGNALDLAFVTGRGQNLPRLADPSSLIDGVVRPPATYLNAEEILRRQYLASLVDSMARDPHARHPARATAAMQTPEDGSFLGALISLAELDADRLLGRFLAQFRDLDASVTARLRAWARADPGIPRSSGLAAQVMAASAEWSQAVESLQHRQHAIELALPELQQRASAPAHGEDDERAARAAEASLRQTKAALGALRGAYWIQVLEEYGLLPNYTLLSDNVTLDVALSWLDPETQQYDSAPTQHRRGSGLALREFAPGATFYGQGMQIEIDAVDLGTNAESVHEWELCAECGFAREAPDPLGQASTVSPPCPRCGSAAIQDASQRFKVVELTRVSAQAHRDEARINDRTEERRQTRFSIVSAADIDPAFVTRRWFVDGYGFGARYLRRLTLRWFNVGRRTGVGPQRGIAGETVAANLFRLCVGCGVLDRTTKSNRPDEHRAWCRYRTELHEHTESLVLSRTLVTQAAVIPLPWSVSLSDALAVPSLEAAILLGLRERFGGAPDHIGVVTTVDPVIGGDNRTALLLHDLVPGGTGYLAELATPQRVWELLRAAWNVVSTCPCQDEGLSACHRCLLPFAPPGRTDVVSRSAAERHLRELLTLGTDAQEPPEEMTWTCTEEEPVPAIALESHLELYFRRAFTELVTSLSAAVTEIPGPKGTSVQAVFPGSRTWLLEPQVNVLDSKPDFILSSTDTQVPKMAIFTDGYAYHASPAHRATLALDAGKRRNLRDAGYFVLSITAADLGPDPASPTWWSATAATALVGRAPSTVAWLPRIKEGPLSVLRAWLLDPSAETQQAWANVLPLMLAAAATPVQIDMGPNLAQSARQALSGGPFPADGVSAYWWRQGPLGVLVRSNGAGLEMAAVLDDGAAAVDHHDFRAGWRDWLSLGNSVQLATIPVSWGTSSSEALPAGAAAPDLATVAAAWRPLLSLAETDLQRQLITYLAEADVAPPSDLGEEVEGVLTDLSWPEQRVAVIYDDVEAELVDELAAAGWQLVRPEGDLILTALREGEGERVA</sequence>
<dbReference type="SUPFAM" id="SSF52540">
    <property type="entry name" value="P-loop containing nucleoside triphosphate hydrolases"/>
    <property type="match status" value="2"/>
</dbReference>
<dbReference type="PANTHER" id="PTHR47957">
    <property type="entry name" value="ATP-DEPENDENT HELICASE HRQ1"/>
    <property type="match status" value="1"/>
</dbReference>
<dbReference type="Gene3D" id="3.40.50.300">
    <property type="entry name" value="P-loop containing nucleotide triphosphate hydrolases"/>
    <property type="match status" value="2"/>
</dbReference>
<keyword evidence="2" id="KW-0067">ATP-binding</keyword>
<accession>A0ABP6XS86</accession>
<keyword evidence="5" id="KW-0378">Hydrolase</keyword>
<evidence type="ECO:0000259" key="4">
    <source>
        <dbReference type="PROSITE" id="PS51194"/>
    </source>
</evidence>
<evidence type="ECO:0000313" key="5">
    <source>
        <dbReference type="EMBL" id="GAA3571385.1"/>
    </source>
</evidence>
<dbReference type="PROSITE" id="PS51194">
    <property type="entry name" value="HELICASE_CTER"/>
    <property type="match status" value="1"/>
</dbReference>
<keyword evidence="5" id="KW-0347">Helicase</keyword>
<comment type="caution">
    <text evidence="5">The sequence shown here is derived from an EMBL/GenBank/DDBJ whole genome shotgun (WGS) entry which is preliminary data.</text>
</comment>
<dbReference type="Pfam" id="PF00270">
    <property type="entry name" value="DEAD"/>
    <property type="match status" value="1"/>
</dbReference>
<reference evidence="6" key="1">
    <citation type="journal article" date="2019" name="Int. J. Syst. Evol. Microbiol.">
        <title>The Global Catalogue of Microorganisms (GCM) 10K type strain sequencing project: providing services to taxonomists for standard genome sequencing and annotation.</title>
        <authorList>
            <consortium name="The Broad Institute Genomics Platform"/>
            <consortium name="The Broad Institute Genome Sequencing Center for Infectious Disease"/>
            <person name="Wu L."/>
            <person name="Ma J."/>
        </authorList>
    </citation>
    <scope>NUCLEOTIDE SEQUENCE [LARGE SCALE GENOMIC DNA]</scope>
    <source>
        <strain evidence="6">JCM 16540</strain>
    </source>
</reference>
<dbReference type="InterPro" id="IPR011545">
    <property type="entry name" value="DEAD/DEAH_box_helicase_dom"/>
</dbReference>
<dbReference type="GO" id="GO:0004386">
    <property type="term" value="F:helicase activity"/>
    <property type="evidence" value="ECO:0007669"/>
    <property type="project" value="UniProtKB-KW"/>
</dbReference>
<feature type="domain" description="Helicase ATP-binding" evidence="3">
    <location>
        <begin position="102"/>
        <end position="312"/>
    </location>
</feature>
<keyword evidence="1" id="KW-0547">Nucleotide-binding</keyword>
<dbReference type="Pfam" id="PF09369">
    <property type="entry name" value="MZB"/>
    <property type="match status" value="1"/>
</dbReference>
<dbReference type="InterPro" id="IPR018973">
    <property type="entry name" value="MZB"/>
</dbReference>
<dbReference type="InterPro" id="IPR027417">
    <property type="entry name" value="P-loop_NTPase"/>
</dbReference>
<protein>
    <submittedName>
        <fullName evidence="5">DEAD/DEAH box helicase</fullName>
    </submittedName>
</protein>
<dbReference type="Pfam" id="PF00271">
    <property type="entry name" value="Helicase_C"/>
    <property type="match status" value="1"/>
</dbReference>
<dbReference type="RefSeq" id="WP_344742483.1">
    <property type="nucleotide sequence ID" value="NZ_BAAAYR010000004.1"/>
</dbReference>